<feature type="transmembrane region" description="Helical" evidence="6">
    <location>
        <begin position="372"/>
        <end position="393"/>
    </location>
</feature>
<proteinExistence type="inferred from homology"/>
<feature type="transmembrane region" description="Helical" evidence="6">
    <location>
        <begin position="205"/>
        <end position="224"/>
    </location>
</feature>
<comment type="subcellular location">
    <subcellularLocation>
        <location evidence="1">Membrane</location>
        <topology evidence="1">Multi-pass membrane protein</topology>
    </subcellularLocation>
</comment>
<comment type="caution">
    <text evidence="7">The sequence shown here is derived from an EMBL/GenBank/DDBJ whole genome shotgun (WGS) entry which is preliminary data.</text>
</comment>
<gene>
    <name evidence="7" type="ORF">BHK98_03590</name>
</gene>
<keyword evidence="3 6" id="KW-0812">Transmembrane</keyword>
<comment type="similarity">
    <text evidence="2">Belongs to the purine-cytosine permease (2.A.39) family.</text>
</comment>
<dbReference type="AlphaFoldDB" id="A0A1Q9JGH4"/>
<keyword evidence="8" id="KW-1185">Reference proteome</keyword>
<feature type="transmembrane region" description="Helical" evidence="6">
    <location>
        <begin position="339"/>
        <end position="360"/>
    </location>
</feature>
<organism evidence="7 8">
    <name type="scientific">Hornefia porci</name>
    <dbReference type="NCBI Taxonomy" id="2652292"/>
    <lineage>
        <taxon>Bacteria</taxon>
        <taxon>Bacillati</taxon>
        <taxon>Bacillota</taxon>
        <taxon>Clostridia</taxon>
        <taxon>Peptostreptococcales</taxon>
        <taxon>Anaerovoracaceae</taxon>
        <taxon>Hornefia</taxon>
    </lineage>
</organism>
<feature type="transmembrane region" description="Helical" evidence="6">
    <location>
        <begin position="99"/>
        <end position="118"/>
    </location>
</feature>
<dbReference type="Gene3D" id="1.10.4160.10">
    <property type="entry name" value="Hydantoin permease"/>
    <property type="match status" value="1"/>
</dbReference>
<evidence type="ECO:0000313" key="8">
    <source>
        <dbReference type="Proteomes" id="UP000187404"/>
    </source>
</evidence>
<reference evidence="7 8" key="1">
    <citation type="journal article" date="2016" name="Appl. Environ. Microbiol.">
        <title>Function and Phylogeny of Bacterial Butyryl Coenzyme A:Acetate Transferases and Their Diversity in the Proximal Colon of Swine.</title>
        <authorList>
            <person name="Trachsel J."/>
            <person name="Bayles D.O."/>
            <person name="Looft T."/>
            <person name="Levine U.Y."/>
            <person name="Allen H.K."/>
        </authorList>
    </citation>
    <scope>NUCLEOTIDE SEQUENCE [LARGE SCALE GENOMIC DNA]</scope>
    <source>
        <strain evidence="7 8">68-3-10</strain>
    </source>
</reference>
<keyword evidence="4 6" id="KW-1133">Transmembrane helix</keyword>
<evidence type="ECO:0000256" key="2">
    <source>
        <dbReference type="ARBA" id="ARBA00008974"/>
    </source>
</evidence>
<evidence type="ECO:0000256" key="1">
    <source>
        <dbReference type="ARBA" id="ARBA00004141"/>
    </source>
</evidence>
<feature type="transmembrane region" description="Helical" evidence="6">
    <location>
        <begin position="130"/>
        <end position="152"/>
    </location>
</feature>
<evidence type="ECO:0000256" key="5">
    <source>
        <dbReference type="ARBA" id="ARBA00023136"/>
    </source>
</evidence>
<dbReference type="InterPro" id="IPR030191">
    <property type="entry name" value="CodB"/>
</dbReference>
<dbReference type="PANTHER" id="PTHR30569">
    <property type="entry name" value="CYTOSINE TRANSPORTER CODB"/>
    <property type="match status" value="1"/>
</dbReference>
<feature type="transmembrane region" description="Helical" evidence="6">
    <location>
        <begin position="59"/>
        <end position="79"/>
    </location>
</feature>
<name>A0A1Q9JGH4_9FIRM</name>
<feature type="transmembrane region" description="Helical" evidence="6">
    <location>
        <begin position="315"/>
        <end position="333"/>
    </location>
</feature>
<accession>A0A1Q9JGH4</accession>
<evidence type="ECO:0000256" key="6">
    <source>
        <dbReference type="SAM" id="Phobius"/>
    </source>
</evidence>
<dbReference type="CDD" id="cd11484">
    <property type="entry name" value="SLC-NCS1sbd_CobB-like"/>
    <property type="match status" value="1"/>
</dbReference>
<dbReference type="RefSeq" id="WP_075712222.1">
    <property type="nucleotide sequence ID" value="NZ_MJIE01000001.1"/>
</dbReference>
<dbReference type="GO" id="GO:0015209">
    <property type="term" value="F:cytosine transmembrane transporter activity"/>
    <property type="evidence" value="ECO:0007669"/>
    <property type="project" value="InterPro"/>
</dbReference>
<feature type="transmembrane region" description="Helical" evidence="6">
    <location>
        <begin position="272"/>
        <end position="290"/>
    </location>
</feature>
<dbReference type="STRING" id="1261640.BHK98_03590"/>
<evidence type="ECO:0000256" key="4">
    <source>
        <dbReference type="ARBA" id="ARBA00022989"/>
    </source>
</evidence>
<evidence type="ECO:0000313" key="7">
    <source>
        <dbReference type="EMBL" id="OLR55224.1"/>
    </source>
</evidence>
<feature type="transmembrane region" description="Helical" evidence="6">
    <location>
        <begin position="236"/>
        <end position="260"/>
    </location>
</feature>
<evidence type="ECO:0008006" key="9">
    <source>
        <dbReference type="Google" id="ProtNLM"/>
    </source>
</evidence>
<feature type="transmembrane region" description="Helical" evidence="6">
    <location>
        <begin position="28"/>
        <end position="53"/>
    </location>
</feature>
<dbReference type="PANTHER" id="PTHR30569:SF0">
    <property type="entry name" value="CYTOSINE PERMEASE"/>
    <property type="match status" value="1"/>
</dbReference>
<dbReference type="EMBL" id="MJIE01000001">
    <property type="protein sequence ID" value="OLR55224.1"/>
    <property type="molecule type" value="Genomic_DNA"/>
</dbReference>
<dbReference type="OrthoDB" id="9787279at2"/>
<protein>
    <recommendedName>
        <fullName evidence="9">Cytosine permease</fullName>
    </recommendedName>
</protein>
<dbReference type="Pfam" id="PF02133">
    <property type="entry name" value="Transp_cyt_pur"/>
    <property type="match status" value="1"/>
</dbReference>
<sequence length="444" mass="47013">MSSTENGEVYVNDYATIPVPMDKRRSSFLLAMVLVGSIICLSSMYVGASFVGALTLTQVVIACLIGNAILSVLGGLLSYIGTKTGVGVAMLMRQSFGVVGNYILAILTAVVELGWFGYQCGFFGQTIHVMFPNAGVITDPVVAGVWGGFLMMTTAFIGYKGLEMLSNIASPLILLMCIVGCGIAAVKVGGMDAFNQITLETNGTMSLAVGIVSVIGAYAMGAVLQPDLTRYGKKGSHSVIGAVFGFMIANTFVIVAGYFMCTSVGTSDVATGLLGILGTWSLLILILAQWTTNDNNLYYSSLAAVVAMPKWKKKYVVIVFGIIATFAGAMGIVNYFTSWLGLLGTAIPPVAGILIVDYFFVKKKDYHFGVGVKHYFCSTPALISWIAGCTVGFTVTWGIAAINSMVVAAVVHIVLSACLKNDSGKMYFGGLFEESERGELKKVE</sequence>
<evidence type="ECO:0000256" key="3">
    <source>
        <dbReference type="ARBA" id="ARBA00022692"/>
    </source>
</evidence>
<dbReference type="InterPro" id="IPR001248">
    <property type="entry name" value="Pur-cyt_permease"/>
</dbReference>
<dbReference type="GO" id="GO:0005886">
    <property type="term" value="C:plasma membrane"/>
    <property type="evidence" value="ECO:0007669"/>
    <property type="project" value="TreeGrafter"/>
</dbReference>
<feature type="transmembrane region" description="Helical" evidence="6">
    <location>
        <begin position="164"/>
        <end position="185"/>
    </location>
</feature>
<dbReference type="Proteomes" id="UP000187404">
    <property type="component" value="Unassembled WGS sequence"/>
</dbReference>
<keyword evidence="5 6" id="KW-0472">Membrane</keyword>